<evidence type="ECO:0000259" key="10">
    <source>
        <dbReference type="SMART" id="SM00768"/>
    </source>
</evidence>
<accession>A0A7J7CP24</accession>
<protein>
    <submittedName>
        <fullName evidence="11">Sulfated surface glycoprotein</fullName>
    </submittedName>
</protein>
<organism evidence="11 12">
    <name type="scientific">Tripterygium wilfordii</name>
    <name type="common">Thunder God vine</name>
    <dbReference type="NCBI Taxonomy" id="458696"/>
    <lineage>
        <taxon>Eukaryota</taxon>
        <taxon>Viridiplantae</taxon>
        <taxon>Streptophyta</taxon>
        <taxon>Embryophyta</taxon>
        <taxon>Tracheophyta</taxon>
        <taxon>Spermatophyta</taxon>
        <taxon>Magnoliopsida</taxon>
        <taxon>eudicotyledons</taxon>
        <taxon>Gunneridae</taxon>
        <taxon>Pentapetalae</taxon>
        <taxon>rosids</taxon>
        <taxon>fabids</taxon>
        <taxon>Celastrales</taxon>
        <taxon>Celastraceae</taxon>
        <taxon>Tripterygium</taxon>
    </lineage>
</organism>
<dbReference type="InParanoid" id="A0A7J7CP24"/>
<feature type="compositionally biased region" description="Pro residues" evidence="9">
    <location>
        <begin position="95"/>
        <end position="152"/>
    </location>
</feature>
<comment type="caution">
    <text evidence="11">The sequence shown here is derived from an EMBL/GenBank/DDBJ whole genome shotgun (WGS) entry which is preliminary data.</text>
</comment>
<dbReference type="Proteomes" id="UP000593562">
    <property type="component" value="Unassembled WGS sequence"/>
</dbReference>
<dbReference type="AlphaFoldDB" id="A0A7J7CP24"/>
<keyword evidence="3" id="KW-0336">GPI-anchor</keyword>
<keyword evidence="12" id="KW-1185">Reference proteome</keyword>
<dbReference type="OrthoDB" id="417697at2759"/>
<dbReference type="PANTHER" id="PTHR31044:SF28">
    <property type="entry name" value="CARBOHYDRATE-BINDING X8 DOMAIN SUPERFAMILY PROTEIN"/>
    <property type="match status" value="1"/>
</dbReference>
<evidence type="ECO:0000256" key="4">
    <source>
        <dbReference type="ARBA" id="ARBA00022729"/>
    </source>
</evidence>
<dbReference type="PRINTS" id="PR01217">
    <property type="entry name" value="PRICHEXTENSN"/>
</dbReference>
<keyword evidence="6" id="KW-1015">Disulfide bond</keyword>
<dbReference type="Gene3D" id="1.20.58.1040">
    <property type="match status" value="1"/>
</dbReference>
<dbReference type="InterPro" id="IPR044788">
    <property type="entry name" value="X8_dom_prot"/>
</dbReference>
<dbReference type="Pfam" id="PF07983">
    <property type="entry name" value="X8"/>
    <property type="match status" value="1"/>
</dbReference>
<comment type="subcellular location">
    <subcellularLocation>
        <location evidence="1">Cell membrane</location>
        <topology evidence="1">Lipid-anchor</topology>
        <topology evidence="1">GPI-anchor</topology>
    </subcellularLocation>
</comment>
<gene>
    <name evidence="11" type="ORF">HS088_TW15G01180</name>
</gene>
<dbReference type="SMART" id="SM00768">
    <property type="entry name" value="X8"/>
    <property type="match status" value="1"/>
</dbReference>
<dbReference type="GO" id="GO:0009506">
    <property type="term" value="C:plasmodesma"/>
    <property type="evidence" value="ECO:0007669"/>
    <property type="project" value="UniProtKB-ARBA"/>
</dbReference>
<sequence length="247" mass="26646">MEPRRQCSKGFYSLIVCTALHITTLFSPIEARFSVTSIKDLLKNMRESNHLEIKPPLNRMNDELCGAISPVSFPPLESLPPLPQSNNALLCTNTPPIPEPPYGPMPSPNNPLTSPPLGKPNSPPWFSFPPIPSPPKPVRSPPIYQPPPGPPHKQPESGVWCVAKPSVPDPIVQEAMDYACGTGADCKLIQPSGPCFKPNTVVAHASYAFNSYWQKTKNGGGTCDFGGTAMLVTVDPSSNGCPFAYNN</sequence>
<evidence type="ECO:0000256" key="6">
    <source>
        <dbReference type="ARBA" id="ARBA00023157"/>
    </source>
</evidence>
<evidence type="ECO:0000256" key="1">
    <source>
        <dbReference type="ARBA" id="ARBA00004609"/>
    </source>
</evidence>
<evidence type="ECO:0000256" key="2">
    <source>
        <dbReference type="ARBA" id="ARBA00022475"/>
    </source>
</evidence>
<evidence type="ECO:0000256" key="3">
    <source>
        <dbReference type="ARBA" id="ARBA00022622"/>
    </source>
</evidence>
<evidence type="ECO:0000256" key="9">
    <source>
        <dbReference type="SAM" id="MobiDB-lite"/>
    </source>
</evidence>
<proteinExistence type="predicted"/>
<dbReference type="GO" id="GO:0098552">
    <property type="term" value="C:side of membrane"/>
    <property type="evidence" value="ECO:0007669"/>
    <property type="project" value="UniProtKB-KW"/>
</dbReference>
<dbReference type="GO" id="GO:0005886">
    <property type="term" value="C:plasma membrane"/>
    <property type="evidence" value="ECO:0007669"/>
    <property type="project" value="UniProtKB-SubCell"/>
</dbReference>
<dbReference type="InterPro" id="IPR012946">
    <property type="entry name" value="X8"/>
</dbReference>
<keyword evidence="4" id="KW-0732">Signal</keyword>
<evidence type="ECO:0000313" key="12">
    <source>
        <dbReference type="Proteomes" id="UP000593562"/>
    </source>
</evidence>
<keyword evidence="2" id="KW-1003">Cell membrane</keyword>
<dbReference type="EMBL" id="JAAARO010000015">
    <property type="protein sequence ID" value="KAF5735666.1"/>
    <property type="molecule type" value="Genomic_DNA"/>
</dbReference>
<dbReference type="FunFam" id="1.20.58.1040:FF:000001">
    <property type="entry name" value="Glucan endo-1,3-beta-glucosidase 4"/>
    <property type="match status" value="1"/>
</dbReference>
<keyword evidence="7" id="KW-0325">Glycoprotein</keyword>
<evidence type="ECO:0000256" key="8">
    <source>
        <dbReference type="ARBA" id="ARBA00023288"/>
    </source>
</evidence>
<keyword evidence="8" id="KW-0449">Lipoprotein</keyword>
<reference evidence="11 12" key="1">
    <citation type="journal article" date="2020" name="Nat. Commun.">
        <title>Genome of Tripterygium wilfordii and identification of cytochrome P450 involved in triptolide biosynthesis.</title>
        <authorList>
            <person name="Tu L."/>
            <person name="Su P."/>
            <person name="Zhang Z."/>
            <person name="Gao L."/>
            <person name="Wang J."/>
            <person name="Hu T."/>
            <person name="Zhou J."/>
            <person name="Zhang Y."/>
            <person name="Zhao Y."/>
            <person name="Liu Y."/>
            <person name="Song Y."/>
            <person name="Tong Y."/>
            <person name="Lu Y."/>
            <person name="Yang J."/>
            <person name="Xu C."/>
            <person name="Jia M."/>
            <person name="Peters R.J."/>
            <person name="Huang L."/>
            <person name="Gao W."/>
        </authorList>
    </citation>
    <scope>NUCLEOTIDE SEQUENCE [LARGE SCALE GENOMIC DNA]</scope>
    <source>
        <strain evidence="12">cv. XIE 37</strain>
        <tissue evidence="11">Leaf</tissue>
    </source>
</reference>
<feature type="domain" description="X8" evidence="10">
    <location>
        <begin position="159"/>
        <end position="243"/>
    </location>
</feature>
<keyword evidence="5" id="KW-0472">Membrane</keyword>
<name>A0A7J7CP24_TRIWF</name>
<dbReference type="PANTHER" id="PTHR31044">
    <property type="entry name" value="BETA-1,3 GLUCANASE"/>
    <property type="match status" value="1"/>
</dbReference>
<evidence type="ECO:0000256" key="7">
    <source>
        <dbReference type="ARBA" id="ARBA00023180"/>
    </source>
</evidence>
<evidence type="ECO:0000313" key="11">
    <source>
        <dbReference type="EMBL" id="KAF5735666.1"/>
    </source>
</evidence>
<feature type="region of interest" description="Disordered" evidence="9">
    <location>
        <begin position="84"/>
        <end position="157"/>
    </location>
</feature>
<evidence type="ECO:0000256" key="5">
    <source>
        <dbReference type="ARBA" id="ARBA00023136"/>
    </source>
</evidence>